<dbReference type="AlphaFoldDB" id="A0AAN9N010"/>
<sequence length="208" mass="23073">MVIVELGGSFGISRILGGRMVIIELGAVLAFCKSEGHIWNFAKLTKAQNASGGIRDRDRGFASHDLNHLTQLHLLHTLGSLKKSNAHPFGLLVSILRTYSHGCMVAFWIFACWLESSIIQSSAWESLVDNLKCSLTSLHQLNPTCWVVCMRRLISSFDPLKQNGQCMGPLSNESSLDLYYHFPRTSGTTSVLLEHMGLSENRGPSFKH</sequence>
<protein>
    <submittedName>
        <fullName evidence="1">Uncharacterized protein</fullName>
    </submittedName>
</protein>
<comment type="caution">
    <text evidence="1">The sequence shown here is derived from an EMBL/GenBank/DDBJ whole genome shotgun (WGS) entry which is preliminary data.</text>
</comment>
<evidence type="ECO:0000313" key="2">
    <source>
        <dbReference type="Proteomes" id="UP001367508"/>
    </source>
</evidence>
<name>A0AAN9N010_CANGL</name>
<reference evidence="1 2" key="1">
    <citation type="submission" date="2024-01" db="EMBL/GenBank/DDBJ databases">
        <title>The genomes of 5 underutilized Papilionoideae crops provide insights into root nodulation and disease resistanc.</title>
        <authorList>
            <person name="Jiang F."/>
        </authorList>
    </citation>
    <scope>NUCLEOTIDE SEQUENCE [LARGE SCALE GENOMIC DNA]</scope>
    <source>
        <strain evidence="1">LVBAO_FW01</strain>
        <tissue evidence="1">Leaves</tissue>
    </source>
</reference>
<evidence type="ECO:0000313" key="1">
    <source>
        <dbReference type="EMBL" id="KAK7361194.1"/>
    </source>
</evidence>
<dbReference type="EMBL" id="JAYMYQ010000001">
    <property type="protein sequence ID" value="KAK7361194.1"/>
    <property type="molecule type" value="Genomic_DNA"/>
</dbReference>
<dbReference type="Proteomes" id="UP001367508">
    <property type="component" value="Unassembled WGS sequence"/>
</dbReference>
<organism evidence="1 2">
    <name type="scientific">Canavalia gladiata</name>
    <name type="common">Sword bean</name>
    <name type="synonym">Dolichos gladiatus</name>
    <dbReference type="NCBI Taxonomy" id="3824"/>
    <lineage>
        <taxon>Eukaryota</taxon>
        <taxon>Viridiplantae</taxon>
        <taxon>Streptophyta</taxon>
        <taxon>Embryophyta</taxon>
        <taxon>Tracheophyta</taxon>
        <taxon>Spermatophyta</taxon>
        <taxon>Magnoliopsida</taxon>
        <taxon>eudicotyledons</taxon>
        <taxon>Gunneridae</taxon>
        <taxon>Pentapetalae</taxon>
        <taxon>rosids</taxon>
        <taxon>fabids</taxon>
        <taxon>Fabales</taxon>
        <taxon>Fabaceae</taxon>
        <taxon>Papilionoideae</taxon>
        <taxon>50 kb inversion clade</taxon>
        <taxon>NPAAA clade</taxon>
        <taxon>indigoferoid/millettioid clade</taxon>
        <taxon>Phaseoleae</taxon>
        <taxon>Canavalia</taxon>
    </lineage>
</organism>
<gene>
    <name evidence="1" type="ORF">VNO77_03241</name>
</gene>
<accession>A0AAN9N010</accession>
<keyword evidence="2" id="KW-1185">Reference proteome</keyword>
<proteinExistence type="predicted"/>